<dbReference type="AlphaFoldDB" id="A0A835PRA7"/>
<keyword evidence="2 8" id="KW-0863">Zinc-finger</keyword>
<dbReference type="EMBL" id="JADCNM010000013">
    <property type="protein sequence ID" value="KAG0455883.1"/>
    <property type="molecule type" value="Genomic_DNA"/>
</dbReference>
<evidence type="ECO:0000256" key="10">
    <source>
        <dbReference type="SAM" id="MobiDB-lite"/>
    </source>
</evidence>
<keyword evidence="3 9" id="KW-0862">Zinc</keyword>
<evidence type="ECO:0000259" key="11">
    <source>
        <dbReference type="PROSITE" id="PS50884"/>
    </source>
</evidence>
<name>A0A835PRA7_VANPL</name>
<dbReference type="PANTHER" id="PTHR31992:SF62">
    <property type="entry name" value="DOF ZINC FINGER PROTEIN DOF3.1"/>
    <property type="match status" value="1"/>
</dbReference>
<evidence type="ECO:0000313" key="13">
    <source>
        <dbReference type="Proteomes" id="UP000639772"/>
    </source>
</evidence>
<keyword evidence="4 9" id="KW-0805">Transcription regulation</keyword>
<dbReference type="InterPro" id="IPR045174">
    <property type="entry name" value="Dof"/>
</dbReference>
<evidence type="ECO:0000256" key="4">
    <source>
        <dbReference type="ARBA" id="ARBA00023015"/>
    </source>
</evidence>
<keyword evidence="5 8" id="KW-0238">DNA-binding</keyword>
<dbReference type="PROSITE" id="PS01361">
    <property type="entry name" value="ZF_DOF_1"/>
    <property type="match status" value="1"/>
</dbReference>
<keyword evidence="6 9" id="KW-0804">Transcription</keyword>
<dbReference type="GO" id="GO:0003700">
    <property type="term" value="F:DNA-binding transcription factor activity"/>
    <property type="evidence" value="ECO:0007669"/>
    <property type="project" value="UniProtKB-UniRule"/>
</dbReference>
<evidence type="ECO:0000256" key="1">
    <source>
        <dbReference type="ARBA" id="ARBA00022723"/>
    </source>
</evidence>
<evidence type="ECO:0000256" key="5">
    <source>
        <dbReference type="ARBA" id="ARBA00023125"/>
    </source>
</evidence>
<dbReference type="OrthoDB" id="1927254at2759"/>
<keyword evidence="7 8" id="KW-0539">Nucleus</keyword>
<reference evidence="12 13" key="1">
    <citation type="journal article" date="2020" name="Nat. Food">
        <title>A phased Vanilla planifolia genome enables genetic improvement of flavour and production.</title>
        <authorList>
            <person name="Hasing T."/>
            <person name="Tang H."/>
            <person name="Brym M."/>
            <person name="Khazi F."/>
            <person name="Huang T."/>
            <person name="Chambers A.H."/>
        </authorList>
    </citation>
    <scope>NUCLEOTIDE SEQUENCE [LARGE SCALE GENOMIC DNA]</scope>
    <source>
        <tissue evidence="12">Leaf</tissue>
    </source>
</reference>
<evidence type="ECO:0000256" key="9">
    <source>
        <dbReference type="RuleBase" id="RU369094"/>
    </source>
</evidence>
<comment type="function">
    <text evidence="9">Transcription factor that binds specifically to a 5'-AA[AG]G-3' consensus core sequence.</text>
</comment>
<evidence type="ECO:0000256" key="3">
    <source>
        <dbReference type="ARBA" id="ARBA00022833"/>
    </source>
</evidence>
<organism evidence="12 13">
    <name type="scientific">Vanilla planifolia</name>
    <name type="common">Vanilla</name>
    <dbReference type="NCBI Taxonomy" id="51239"/>
    <lineage>
        <taxon>Eukaryota</taxon>
        <taxon>Viridiplantae</taxon>
        <taxon>Streptophyta</taxon>
        <taxon>Embryophyta</taxon>
        <taxon>Tracheophyta</taxon>
        <taxon>Spermatophyta</taxon>
        <taxon>Magnoliopsida</taxon>
        <taxon>Liliopsida</taxon>
        <taxon>Asparagales</taxon>
        <taxon>Orchidaceae</taxon>
        <taxon>Vanilloideae</taxon>
        <taxon>Vanilleae</taxon>
        <taxon>Vanilla</taxon>
    </lineage>
</organism>
<feature type="domain" description="Dof-type" evidence="11">
    <location>
        <begin position="21"/>
        <end position="75"/>
    </location>
</feature>
<proteinExistence type="predicted"/>
<dbReference type="PROSITE" id="PS50884">
    <property type="entry name" value="ZF_DOF_2"/>
    <property type="match status" value="1"/>
</dbReference>
<sequence>MQGTTTTAAAAAGEGFPEQRLQCPRCESNNTKFCYYNNYNLSQPRHFCKDCRRYWTKGGALRNVPVGGGSRKSSKRSSPSCPVSDAADPKRPSSANSASLSSSTARAAEVVKMEPSAISFPQVDNDHRLLDITGSFSSLLSSPAHFGGPFFDLYHSAEGPPFLRGAPRPLQEAELQSSAESGGRPPEPENFLSLQGDSGGWGGGWPDLSIYTPGGSYQ</sequence>
<evidence type="ECO:0000256" key="7">
    <source>
        <dbReference type="ARBA" id="ARBA00023242"/>
    </source>
</evidence>
<dbReference type="PANTHER" id="PTHR31992">
    <property type="entry name" value="DOF ZINC FINGER PROTEIN DOF1.4-RELATED"/>
    <property type="match status" value="1"/>
</dbReference>
<comment type="subcellular location">
    <subcellularLocation>
        <location evidence="8 9">Nucleus</location>
    </subcellularLocation>
</comment>
<feature type="region of interest" description="Disordered" evidence="10">
    <location>
        <begin position="171"/>
        <end position="218"/>
    </location>
</feature>
<comment type="caution">
    <text evidence="12">The sequence shown here is derived from an EMBL/GenBank/DDBJ whole genome shotgun (WGS) entry which is preliminary data.</text>
</comment>
<feature type="region of interest" description="Disordered" evidence="10">
    <location>
        <begin position="62"/>
        <end position="103"/>
    </location>
</feature>
<dbReference type="Pfam" id="PF02701">
    <property type="entry name" value="Zn_ribbon_Dof"/>
    <property type="match status" value="1"/>
</dbReference>
<accession>A0A835PRA7</accession>
<keyword evidence="1 9" id="KW-0479">Metal-binding</keyword>
<dbReference type="Proteomes" id="UP000639772">
    <property type="component" value="Chromosome 13"/>
</dbReference>
<dbReference type="InterPro" id="IPR003851">
    <property type="entry name" value="Znf_Dof"/>
</dbReference>
<dbReference type="GO" id="GO:0008270">
    <property type="term" value="F:zinc ion binding"/>
    <property type="evidence" value="ECO:0007669"/>
    <property type="project" value="UniProtKB-KW"/>
</dbReference>
<evidence type="ECO:0000313" key="12">
    <source>
        <dbReference type="EMBL" id="KAG0455883.1"/>
    </source>
</evidence>
<feature type="compositionally biased region" description="Low complexity" evidence="10">
    <location>
        <begin position="93"/>
        <end position="103"/>
    </location>
</feature>
<dbReference type="GO" id="GO:0003677">
    <property type="term" value="F:DNA binding"/>
    <property type="evidence" value="ECO:0007669"/>
    <property type="project" value="UniProtKB-UniRule"/>
</dbReference>
<evidence type="ECO:0000256" key="2">
    <source>
        <dbReference type="ARBA" id="ARBA00022771"/>
    </source>
</evidence>
<protein>
    <recommendedName>
        <fullName evidence="9">Dof zinc finger protein</fullName>
    </recommendedName>
</protein>
<gene>
    <name evidence="12" type="ORF">HPP92_023671</name>
</gene>
<evidence type="ECO:0000256" key="6">
    <source>
        <dbReference type="ARBA" id="ARBA00023163"/>
    </source>
</evidence>
<evidence type="ECO:0000256" key="8">
    <source>
        <dbReference type="PROSITE-ProRule" id="PRU00071"/>
    </source>
</evidence>
<dbReference type="GO" id="GO:0005634">
    <property type="term" value="C:nucleus"/>
    <property type="evidence" value="ECO:0007669"/>
    <property type="project" value="UniProtKB-SubCell"/>
</dbReference>